<dbReference type="InterPro" id="IPR013083">
    <property type="entry name" value="Znf_RING/FYVE/PHD"/>
</dbReference>
<dbReference type="SUPFAM" id="SSF57903">
    <property type="entry name" value="FYVE/PHD zinc finger"/>
    <property type="match status" value="1"/>
</dbReference>
<reference evidence="1" key="1">
    <citation type="submission" date="2022-03" db="EMBL/GenBank/DDBJ databases">
        <authorList>
            <person name="Sayadi A."/>
        </authorList>
    </citation>
    <scope>NUCLEOTIDE SEQUENCE</scope>
</reference>
<comment type="caution">
    <text evidence="1">The sequence shown here is derived from an EMBL/GenBank/DDBJ whole genome shotgun (WGS) entry which is preliminary data.</text>
</comment>
<evidence type="ECO:0000313" key="2">
    <source>
        <dbReference type="Proteomes" id="UP001152888"/>
    </source>
</evidence>
<evidence type="ECO:0008006" key="3">
    <source>
        <dbReference type="Google" id="ProtNLM"/>
    </source>
</evidence>
<evidence type="ECO:0000313" key="1">
    <source>
        <dbReference type="EMBL" id="CAH1992400.1"/>
    </source>
</evidence>
<dbReference type="Proteomes" id="UP001152888">
    <property type="component" value="Unassembled WGS sequence"/>
</dbReference>
<name>A0A9P0LDG3_ACAOB</name>
<dbReference type="InterPro" id="IPR011011">
    <property type="entry name" value="Znf_FYVE_PHD"/>
</dbReference>
<organism evidence="1 2">
    <name type="scientific">Acanthoscelides obtectus</name>
    <name type="common">Bean weevil</name>
    <name type="synonym">Bruchus obtectus</name>
    <dbReference type="NCBI Taxonomy" id="200917"/>
    <lineage>
        <taxon>Eukaryota</taxon>
        <taxon>Metazoa</taxon>
        <taxon>Ecdysozoa</taxon>
        <taxon>Arthropoda</taxon>
        <taxon>Hexapoda</taxon>
        <taxon>Insecta</taxon>
        <taxon>Pterygota</taxon>
        <taxon>Neoptera</taxon>
        <taxon>Endopterygota</taxon>
        <taxon>Coleoptera</taxon>
        <taxon>Polyphaga</taxon>
        <taxon>Cucujiformia</taxon>
        <taxon>Chrysomeloidea</taxon>
        <taxon>Chrysomelidae</taxon>
        <taxon>Bruchinae</taxon>
        <taxon>Bruchini</taxon>
        <taxon>Acanthoscelides</taxon>
    </lineage>
</organism>
<accession>A0A9P0LDG3</accession>
<keyword evidence="2" id="KW-1185">Reference proteome</keyword>
<gene>
    <name evidence="1" type="ORF">ACAOBT_LOCUS20834</name>
</gene>
<dbReference type="OrthoDB" id="6784327at2759"/>
<dbReference type="EMBL" id="CAKOFQ010007142">
    <property type="protein sequence ID" value="CAH1992400.1"/>
    <property type="molecule type" value="Genomic_DNA"/>
</dbReference>
<sequence length="372" mass="42438">MEKKSSTPARKRGVGWDEANMEAAILAVGIYPFNPDAISATAFAPSILTQRLLPDTNRQEDVDQQPSTSKGVGKYLFARQKENATSHIVDSSDSEDDLPLQELQKRIHYRSRTSFQKLLATPDMKQAVTVKLPRKKVMNYKAQTITKDLFQQNPSSSRIVPDQVADWYCPAWKENRLSDMRQCMKCQVWAVGIYPFNPDAISATAFAPSILTQRLLPDTNRQEDVDQQPSTSKGVGKYLFARQKENATSHIVDSSDSEDDLPLQELQKRIHYRSRTSFQKLLATPDMKQAVTVKLPRKKVMNYKAQTITKDLFQQNPSSSRIVPDQVADWYCPACKENRLSDMRQCMKCQVWYNEECVGLTEIGLIFEWPEC</sequence>
<dbReference type="Gene3D" id="3.30.40.10">
    <property type="entry name" value="Zinc/RING finger domain, C3HC4 (zinc finger)"/>
    <property type="match status" value="1"/>
</dbReference>
<proteinExistence type="predicted"/>
<dbReference type="AlphaFoldDB" id="A0A9P0LDG3"/>
<protein>
    <recommendedName>
        <fullName evidence="3">Zinc finger PHD-type domain-containing protein</fullName>
    </recommendedName>
</protein>